<keyword evidence="4 8" id="KW-0812">Transmembrane</keyword>
<feature type="transmembrane region" description="Helical" evidence="8">
    <location>
        <begin position="206"/>
        <end position="224"/>
    </location>
</feature>
<keyword evidence="8" id="KW-0333">Golgi apparatus</keyword>
<evidence type="ECO:0000313" key="9">
    <source>
        <dbReference type="Proteomes" id="UP000322000"/>
    </source>
</evidence>
<dbReference type="InterPro" id="IPR007217">
    <property type="entry name" value="Per1-like"/>
</dbReference>
<dbReference type="GO" id="GO:0005789">
    <property type="term" value="C:endoplasmic reticulum membrane"/>
    <property type="evidence" value="ECO:0007669"/>
    <property type="project" value="TreeGrafter"/>
</dbReference>
<accession>A0A7E5WP68</accession>
<keyword evidence="6 8" id="KW-1133">Transmembrane helix</keyword>
<feature type="transmembrane region" description="Helical" evidence="8">
    <location>
        <begin position="294"/>
        <end position="313"/>
    </location>
</feature>
<dbReference type="GO" id="GO:0000139">
    <property type="term" value="C:Golgi membrane"/>
    <property type="evidence" value="ECO:0007669"/>
    <property type="project" value="UniProtKB-SubCell"/>
</dbReference>
<gene>
    <name evidence="10" type="primary">LOC113504436</name>
</gene>
<organism evidence="9 10">
    <name type="scientific">Trichoplusia ni</name>
    <name type="common">Cabbage looper</name>
    <dbReference type="NCBI Taxonomy" id="7111"/>
    <lineage>
        <taxon>Eukaryota</taxon>
        <taxon>Metazoa</taxon>
        <taxon>Ecdysozoa</taxon>
        <taxon>Arthropoda</taxon>
        <taxon>Hexapoda</taxon>
        <taxon>Insecta</taxon>
        <taxon>Pterygota</taxon>
        <taxon>Neoptera</taxon>
        <taxon>Endopterygota</taxon>
        <taxon>Lepidoptera</taxon>
        <taxon>Glossata</taxon>
        <taxon>Ditrysia</taxon>
        <taxon>Noctuoidea</taxon>
        <taxon>Noctuidae</taxon>
        <taxon>Plusiinae</taxon>
        <taxon>Trichoplusia</taxon>
    </lineage>
</organism>
<keyword evidence="9" id="KW-1185">Reference proteome</keyword>
<keyword evidence="5 8" id="KW-0732">Signal</keyword>
<dbReference type="CTD" id="93210"/>
<sequence length="332" mass="38936">MKLVFISVISVFVLWERFNPASCSIGDRSSIYLNCNHRCVKENCTNDGEKFRTKAAQKQDIWCKLLRWSCDDECRYQCMWFTVQNFKRAGEGTPKFHGRWPFIRVMGMQEPASAFSSILNFAANAYMYKKIQRQFPLSKARAMPIVAFWHGFAMVCMNAWVWSTIFHMRDNPFTEFMDYACALSMVMGLFVAAVVRLCYKRTKLTIFILLVPLFYFVTHVRYLYEGVINYDYNMSLNIFFGVAGSLIWVGVTWRQWRLGHGYAWRMLCFTLLSGAALSLELFDFPPRLGAWDAHALWHLSTSPLPLLFYRYVLDDLHYLQSKELEKFAFKLT</sequence>
<feature type="transmembrane region" description="Helical" evidence="8">
    <location>
        <begin position="236"/>
        <end position="253"/>
    </location>
</feature>
<feature type="transmembrane region" description="Helical" evidence="8">
    <location>
        <begin position="140"/>
        <end position="161"/>
    </location>
</feature>
<feature type="transmembrane region" description="Helical" evidence="8">
    <location>
        <begin position="262"/>
        <end position="282"/>
    </location>
</feature>
<evidence type="ECO:0000256" key="8">
    <source>
        <dbReference type="RuleBase" id="RU365066"/>
    </source>
</evidence>
<evidence type="ECO:0000256" key="5">
    <source>
        <dbReference type="ARBA" id="ARBA00022729"/>
    </source>
</evidence>
<evidence type="ECO:0000256" key="4">
    <source>
        <dbReference type="ARBA" id="ARBA00022692"/>
    </source>
</evidence>
<dbReference type="KEGG" id="tnl:113504436"/>
<evidence type="ECO:0000256" key="2">
    <source>
        <dbReference type="ARBA" id="ARBA00006387"/>
    </source>
</evidence>
<feature type="chain" id="PRO_5029036262" description="Post-GPI attachment to proteins factor 3" evidence="8">
    <location>
        <begin position="24"/>
        <end position="332"/>
    </location>
</feature>
<evidence type="ECO:0000313" key="10">
    <source>
        <dbReference type="RefSeq" id="XP_026742513.1"/>
    </source>
</evidence>
<dbReference type="GO" id="GO:0016788">
    <property type="term" value="F:hydrolase activity, acting on ester bonds"/>
    <property type="evidence" value="ECO:0007669"/>
    <property type="project" value="TreeGrafter"/>
</dbReference>
<evidence type="ECO:0000256" key="7">
    <source>
        <dbReference type="ARBA" id="ARBA00023136"/>
    </source>
</evidence>
<dbReference type="AlphaFoldDB" id="A0A7E5WP68"/>
<feature type="transmembrane region" description="Helical" evidence="8">
    <location>
        <begin position="176"/>
        <end position="199"/>
    </location>
</feature>
<comment type="similarity">
    <text evidence="2 8">Belongs to the PGAP3 family.</text>
</comment>
<dbReference type="GeneID" id="113504436"/>
<evidence type="ECO:0000256" key="3">
    <source>
        <dbReference type="ARBA" id="ARBA00022502"/>
    </source>
</evidence>
<name>A0A7E5WP68_TRINI</name>
<evidence type="ECO:0000256" key="6">
    <source>
        <dbReference type="ARBA" id="ARBA00022989"/>
    </source>
</evidence>
<comment type="subcellular location">
    <subcellularLocation>
        <location evidence="1">Endomembrane system</location>
        <topology evidence="1">Multi-pass membrane protein</topology>
    </subcellularLocation>
    <subcellularLocation>
        <location evidence="8">Golgi apparatus membrane</location>
        <topology evidence="8">Multi-pass membrane protein</topology>
    </subcellularLocation>
</comment>
<dbReference type="Pfam" id="PF04080">
    <property type="entry name" value="Per1"/>
    <property type="match status" value="1"/>
</dbReference>
<comment type="function">
    <text evidence="8">Involved in the lipid remodeling steps of GPI-anchor maturation.</text>
</comment>
<keyword evidence="7 8" id="KW-0472">Membrane</keyword>
<keyword evidence="3 8" id="KW-0337">GPI-anchor biosynthesis</keyword>
<reference evidence="10" key="1">
    <citation type="submission" date="2025-08" db="UniProtKB">
        <authorList>
            <consortium name="RefSeq"/>
        </authorList>
    </citation>
    <scope>IDENTIFICATION</scope>
</reference>
<dbReference type="RefSeq" id="XP_026742513.1">
    <property type="nucleotide sequence ID" value="XM_026886712.1"/>
</dbReference>
<dbReference type="FunCoup" id="A0A7E5WP68">
    <property type="interactions" value="567"/>
</dbReference>
<proteinExistence type="inferred from homology"/>
<feature type="signal peptide" evidence="8">
    <location>
        <begin position="1"/>
        <end position="23"/>
    </location>
</feature>
<comment type="caution">
    <text evidence="8">Lacks conserved residue(s) required for the propagation of feature annotation.</text>
</comment>
<dbReference type="Proteomes" id="UP000322000">
    <property type="component" value="Chromosome 22"/>
</dbReference>
<dbReference type="PANTHER" id="PTHR13148:SF0">
    <property type="entry name" value="POST-GPI ATTACHMENT TO PROTEINS FACTOR 3"/>
    <property type="match status" value="1"/>
</dbReference>
<evidence type="ECO:0000256" key="1">
    <source>
        <dbReference type="ARBA" id="ARBA00004127"/>
    </source>
</evidence>
<dbReference type="PANTHER" id="PTHR13148">
    <property type="entry name" value="PER1-RELATED"/>
    <property type="match status" value="1"/>
</dbReference>
<protein>
    <recommendedName>
        <fullName evidence="8">Post-GPI attachment to proteins factor 3</fullName>
    </recommendedName>
</protein>
<dbReference type="OrthoDB" id="419770at2759"/>
<dbReference type="InParanoid" id="A0A7E5WP68"/>
<dbReference type="GO" id="GO:0006506">
    <property type="term" value="P:GPI anchor biosynthetic process"/>
    <property type="evidence" value="ECO:0007669"/>
    <property type="project" value="UniProtKB-KW"/>
</dbReference>